<gene>
    <name evidence="3" type="ORF">N7530_006169</name>
    <name evidence="2" type="ORF">N7530_010696</name>
</gene>
<reference evidence="2" key="2">
    <citation type="journal article" date="2023" name="IMA Fungus">
        <title>Comparative genomic study of the Penicillium genus elucidates a diverse pangenome and 15 lateral gene transfer events.</title>
        <authorList>
            <person name="Petersen C."/>
            <person name="Sorensen T."/>
            <person name="Nielsen M.R."/>
            <person name="Sondergaard T.E."/>
            <person name="Sorensen J.L."/>
            <person name="Fitzpatrick D.A."/>
            <person name="Frisvad J.C."/>
            <person name="Nielsen K.L."/>
        </authorList>
    </citation>
    <scope>NUCLEOTIDE SEQUENCE</scope>
    <source>
        <strain evidence="2">IBT 17660</strain>
    </source>
</reference>
<evidence type="ECO:0000313" key="4">
    <source>
        <dbReference type="Proteomes" id="UP001147760"/>
    </source>
</evidence>
<comment type="caution">
    <text evidence="2">The sequence shown here is derived from an EMBL/GenBank/DDBJ whole genome shotgun (WGS) entry which is preliminary data.</text>
</comment>
<protein>
    <submittedName>
        <fullName evidence="2">Uncharacterized protein</fullName>
    </submittedName>
</protein>
<dbReference type="AlphaFoldDB" id="A0A9W9WI29"/>
<feature type="region of interest" description="Disordered" evidence="1">
    <location>
        <begin position="1"/>
        <end position="44"/>
    </location>
</feature>
<proteinExistence type="predicted"/>
<dbReference type="EMBL" id="JAPWDO010000004">
    <property type="protein sequence ID" value="KAJ5472168.1"/>
    <property type="molecule type" value="Genomic_DNA"/>
</dbReference>
<keyword evidence="4" id="KW-1185">Reference proteome</keyword>
<evidence type="ECO:0000313" key="2">
    <source>
        <dbReference type="EMBL" id="KAJ5462491.1"/>
    </source>
</evidence>
<feature type="compositionally biased region" description="Polar residues" evidence="1">
    <location>
        <begin position="1"/>
        <end position="14"/>
    </location>
</feature>
<dbReference type="Proteomes" id="UP001147760">
    <property type="component" value="Unassembled WGS sequence"/>
</dbReference>
<evidence type="ECO:0000313" key="3">
    <source>
        <dbReference type="EMBL" id="KAJ5472168.1"/>
    </source>
</evidence>
<sequence>MNLGTGSARRSTVGPTMDDKRKSKARMSCTDHSSHPDDDLTPPKSKFLYGITLEVKALPRVGAWVENPTPDLAPSCRDLLYLQVSLQLPDG</sequence>
<evidence type="ECO:0000256" key="1">
    <source>
        <dbReference type="SAM" id="MobiDB-lite"/>
    </source>
</evidence>
<organism evidence="2 4">
    <name type="scientific">Penicillium desertorum</name>
    <dbReference type="NCBI Taxonomy" id="1303715"/>
    <lineage>
        <taxon>Eukaryota</taxon>
        <taxon>Fungi</taxon>
        <taxon>Dikarya</taxon>
        <taxon>Ascomycota</taxon>
        <taxon>Pezizomycotina</taxon>
        <taxon>Eurotiomycetes</taxon>
        <taxon>Eurotiomycetidae</taxon>
        <taxon>Eurotiales</taxon>
        <taxon>Aspergillaceae</taxon>
        <taxon>Penicillium</taxon>
    </lineage>
</organism>
<dbReference type="EMBL" id="JAPWDO010000007">
    <property type="protein sequence ID" value="KAJ5462491.1"/>
    <property type="molecule type" value="Genomic_DNA"/>
</dbReference>
<accession>A0A9W9WI29</accession>
<name>A0A9W9WI29_9EURO</name>
<dbReference type="OrthoDB" id="4349971at2759"/>
<reference evidence="2" key="1">
    <citation type="submission" date="2022-12" db="EMBL/GenBank/DDBJ databases">
        <authorList>
            <person name="Petersen C."/>
        </authorList>
    </citation>
    <scope>NUCLEOTIDE SEQUENCE</scope>
    <source>
        <strain evidence="2">IBT 17660</strain>
    </source>
</reference>